<dbReference type="NCBIfam" id="TIGR00043">
    <property type="entry name" value="rRNA maturation RNase YbeY"/>
    <property type="match status" value="1"/>
</dbReference>
<dbReference type="Gene3D" id="3.40.390.30">
    <property type="entry name" value="Metalloproteases ('zincins'), catalytic domain"/>
    <property type="match status" value="1"/>
</dbReference>
<protein>
    <submittedName>
        <fullName evidence="8">rRNA maturation RNase YbeY</fullName>
    </submittedName>
</protein>
<evidence type="ECO:0000313" key="8">
    <source>
        <dbReference type="EMBL" id="HHJ64855.1"/>
    </source>
</evidence>
<evidence type="ECO:0000256" key="2">
    <source>
        <dbReference type="ARBA" id="ARBA00010875"/>
    </source>
</evidence>
<keyword evidence="7" id="KW-0862">Zinc</keyword>
<dbReference type="InterPro" id="IPR002036">
    <property type="entry name" value="YbeY"/>
</dbReference>
<keyword evidence="4" id="KW-0479">Metal-binding</keyword>
<comment type="cofactor">
    <cofactor evidence="1">
        <name>Zn(2+)</name>
        <dbReference type="ChEBI" id="CHEBI:29105"/>
    </cofactor>
</comment>
<accession>A0A7C5Q9I2</accession>
<evidence type="ECO:0000256" key="5">
    <source>
        <dbReference type="ARBA" id="ARBA00022759"/>
    </source>
</evidence>
<dbReference type="GO" id="GO:0004222">
    <property type="term" value="F:metalloendopeptidase activity"/>
    <property type="evidence" value="ECO:0007669"/>
    <property type="project" value="InterPro"/>
</dbReference>
<dbReference type="Pfam" id="PF02130">
    <property type="entry name" value="YbeY"/>
    <property type="match status" value="1"/>
</dbReference>
<dbReference type="InterPro" id="IPR023091">
    <property type="entry name" value="MetalPrtase_cat_dom_sf_prd"/>
</dbReference>
<evidence type="ECO:0000256" key="1">
    <source>
        <dbReference type="ARBA" id="ARBA00001947"/>
    </source>
</evidence>
<evidence type="ECO:0000256" key="6">
    <source>
        <dbReference type="ARBA" id="ARBA00022801"/>
    </source>
</evidence>
<name>A0A7C5Q9I2_AQUAO</name>
<dbReference type="EMBL" id="DRNB01000302">
    <property type="protein sequence ID" value="HHJ64855.1"/>
    <property type="molecule type" value="Genomic_DNA"/>
</dbReference>
<keyword evidence="3" id="KW-0540">Nuclease</keyword>
<comment type="caution">
    <text evidence="8">The sequence shown here is derived from an EMBL/GenBank/DDBJ whole genome shotgun (WGS) entry which is preliminary data.</text>
</comment>
<dbReference type="Proteomes" id="UP000885792">
    <property type="component" value="Unassembled WGS sequence"/>
</dbReference>
<dbReference type="GO" id="GO:0006364">
    <property type="term" value="P:rRNA processing"/>
    <property type="evidence" value="ECO:0007669"/>
    <property type="project" value="InterPro"/>
</dbReference>
<proteinExistence type="inferred from homology"/>
<evidence type="ECO:0000256" key="4">
    <source>
        <dbReference type="ARBA" id="ARBA00022723"/>
    </source>
</evidence>
<evidence type="ECO:0000256" key="3">
    <source>
        <dbReference type="ARBA" id="ARBA00022722"/>
    </source>
</evidence>
<keyword evidence="5" id="KW-0255">Endonuclease</keyword>
<comment type="similarity">
    <text evidence="2">Belongs to the endoribonuclease YbeY family.</text>
</comment>
<reference evidence="8" key="1">
    <citation type="journal article" date="2020" name="mSystems">
        <title>Genome- and Community-Level Interaction Insights into Carbon Utilization and Element Cycling Functions of Hydrothermarchaeota in Hydrothermal Sediment.</title>
        <authorList>
            <person name="Zhou Z."/>
            <person name="Liu Y."/>
            <person name="Xu W."/>
            <person name="Pan J."/>
            <person name="Luo Z.H."/>
            <person name="Li M."/>
        </authorList>
    </citation>
    <scope>NUCLEOTIDE SEQUENCE [LARGE SCALE GENOMIC DNA]</scope>
    <source>
        <strain evidence="8">HyVt-501</strain>
    </source>
</reference>
<keyword evidence="6" id="KW-0378">Hydrolase</keyword>
<dbReference type="AlphaFoldDB" id="A0A7C5Q9I2"/>
<organism evidence="8">
    <name type="scientific">Aquifex aeolicus</name>
    <dbReference type="NCBI Taxonomy" id="63363"/>
    <lineage>
        <taxon>Bacteria</taxon>
        <taxon>Pseudomonadati</taxon>
        <taxon>Aquificota</taxon>
        <taxon>Aquificia</taxon>
        <taxon>Aquificales</taxon>
        <taxon>Aquificaceae</taxon>
        <taxon>Aquifex</taxon>
    </lineage>
</organism>
<feature type="non-terminal residue" evidence="8">
    <location>
        <position position="1"/>
    </location>
</feature>
<dbReference type="PANTHER" id="PTHR46986:SF1">
    <property type="entry name" value="ENDORIBONUCLEASE YBEY, CHLOROPLASTIC"/>
    <property type="match status" value="1"/>
</dbReference>
<dbReference type="GO" id="GO:0046872">
    <property type="term" value="F:metal ion binding"/>
    <property type="evidence" value="ECO:0007669"/>
    <property type="project" value="UniProtKB-KW"/>
</dbReference>
<gene>
    <name evidence="8" type="primary">ybeY</name>
    <name evidence="8" type="ORF">ENJ61_08125</name>
</gene>
<sequence>PTDVLSFPMGDRVGDRLLLGDVVVSLDTARRRAEETGSPLERVVLNLLIHGIIHLLGYDHERGGEEERRFRELEEKLRAELGIR</sequence>
<dbReference type="PANTHER" id="PTHR46986">
    <property type="entry name" value="ENDORIBONUCLEASE YBEY, CHLOROPLASTIC"/>
    <property type="match status" value="1"/>
</dbReference>
<dbReference type="GO" id="GO:0004519">
    <property type="term" value="F:endonuclease activity"/>
    <property type="evidence" value="ECO:0007669"/>
    <property type="project" value="UniProtKB-KW"/>
</dbReference>
<evidence type="ECO:0000256" key="7">
    <source>
        <dbReference type="ARBA" id="ARBA00022833"/>
    </source>
</evidence>
<dbReference type="SUPFAM" id="SSF55486">
    <property type="entry name" value="Metalloproteases ('zincins'), catalytic domain"/>
    <property type="match status" value="1"/>
</dbReference>